<dbReference type="Pfam" id="PF03466">
    <property type="entry name" value="LysR_substrate"/>
    <property type="match status" value="1"/>
</dbReference>
<dbReference type="InterPro" id="IPR005119">
    <property type="entry name" value="LysR_subst-bd"/>
</dbReference>
<accession>A0ABX5DJ48</accession>
<evidence type="ECO:0000313" key="7">
    <source>
        <dbReference type="Proteomes" id="UP000238163"/>
    </source>
</evidence>
<dbReference type="InterPro" id="IPR036390">
    <property type="entry name" value="WH_DNA-bd_sf"/>
</dbReference>
<evidence type="ECO:0000256" key="1">
    <source>
        <dbReference type="ARBA" id="ARBA00009437"/>
    </source>
</evidence>
<gene>
    <name evidence="6" type="ORF">COR51_02995</name>
</gene>
<dbReference type="Gene3D" id="1.10.10.10">
    <property type="entry name" value="Winged helix-like DNA-binding domain superfamily/Winged helix DNA-binding domain"/>
    <property type="match status" value="1"/>
</dbReference>
<keyword evidence="7" id="KW-1185">Reference proteome</keyword>
<evidence type="ECO:0000313" key="6">
    <source>
        <dbReference type="EMBL" id="PRQ69577.1"/>
    </source>
</evidence>
<dbReference type="PANTHER" id="PTHR30118">
    <property type="entry name" value="HTH-TYPE TRANSCRIPTIONAL REGULATOR LEUO-RELATED"/>
    <property type="match status" value="1"/>
</dbReference>
<evidence type="ECO:0000256" key="3">
    <source>
        <dbReference type="ARBA" id="ARBA00023125"/>
    </source>
</evidence>
<evidence type="ECO:0000256" key="2">
    <source>
        <dbReference type="ARBA" id="ARBA00023015"/>
    </source>
</evidence>
<protein>
    <recommendedName>
        <fullName evidence="5">HTH lysR-type domain-containing protein</fullName>
    </recommendedName>
</protein>
<evidence type="ECO:0000256" key="4">
    <source>
        <dbReference type="ARBA" id="ARBA00023163"/>
    </source>
</evidence>
<dbReference type="SUPFAM" id="SSF53850">
    <property type="entry name" value="Periplasmic binding protein-like II"/>
    <property type="match status" value="1"/>
</dbReference>
<dbReference type="PROSITE" id="PS50931">
    <property type="entry name" value="HTH_LYSR"/>
    <property type="match status" value="1"/>
</dbReference>
<dbReference type="Pfam" id="PF00126">
    <property type="entry name" value="HTH_1"/>
    <property type="match status" value="1"/>
</dbReference>
<feature type="domain" description="HTH lysR-type" evidence="5">
    <location>
        <begin position="4"/>
        <end position="61"/>
    </location>
</feature>
<dbReference type="InterPro" id="IPR050389">
    <property type="entry name" value="LysR-type_TF"/>
</dbReference>
<reference evidence="6 7" key="1">
    <citation type="submission" date="2017-09" db="EMBL/GenBank/DDBJ databases">
        <authorList>
            <person name="Girard L."/>
            <person name="Lami R."/>
            <person name="Suzuki M."/>
            <person name="Baudart J."/>
        </authorList>
    </citation>
    <scope>NUCLEOTIDE SEQUENCE [LARGE SCALE GENOMIC DNA]</scope>
    <source>
        <strain evidence="6 7">17LN0615E</strain>
    </source>
</reference>
<sequence length="297" mass="33482">MENLNLRTIKVLLSLHETENTYQTADKMGISQSAVARTLAKAREALNNPLFIRQGRAFLPTPLMNELASKWPDFIENFENLADVELSLDPFWLTGQYHIYLNSHIKNAYGASLFQALSTHSPKATWIIEGWDSMLIDDLLNQRAAIGVGFYQEDLPKVIAQDVILEDKVLLLANAQHPLHHYDTVELEQLGGFGFITHSKRYQGIDLKLEALPFTPIIPLHTDCMELATKVAQSQPLLLTTTASCLCDGKNTLLPVNINMPQGRTLSTKTVCLYAQEVADKPFIRWLKHVIREVIHP</sequence>
<reference evidence="6 7" key="2">
    <citation type="submission" date="2018-03" db="EMBL/GenBank/DDBJ databases">
        <title>Genetic Diversity and Phenotypic Plasticity of AHL Mediated Quorum Sensing in Environmental Strains of Vibrio mediterranei.</title>
        <authorList>
            <person name="Lantoine F."/>
            <person name="Vouve F."/>
        </authorList>
    </citation>
    <scope>NUCLEOTIDE SEQUENCE [LARGE SCALE GENOMIC DNA]</scope>
    <source>
        <strain evidence="6 7">17LN0615E</strain>
    </source>
</reference>
<dbReference type="InterPro" id="IPR000847">
    <property type="entry name" value="LysR_HTH_N"/>
</dbReference>
<comment type="similarity">
    <text evidence="1">Belongs to the LysR transcriptional regulatory family.</text>
</comment>
<keyword evidence="4" id="KW-0804">Transcription</keyword>
<dbReference type="EMBL" id="NWTN01000001">
    <property type="protein sequence ID" value="PRQ69577.1"/>
    <property type="molecule type" value="Genomic_DNA"/>
</dbReference>
<dbReference type="Proteomes" id="UP000238163">
    <property type="component" value="Unassembled WGS sequence"/>
</dbReference>
<dbReference type="PANTHER" id="PTHR30118:SF11">
    <property type="entry name" value="HTH-TYPE TRANSCRIPTIONAL REGULATOR YIDZ"/>
    <property type="match status" value="1"/>
</dbReference>
<keyword evidence="2" id="KW-0805">Transcription regulation</keyword>
<comment type="caution">
    <text evidence="6">The sequence shown here is derived from an EMBL/GenBank/DDBJ whole genome shotgun (WGS) entry which is preliminary data.</text>
</comment>
<evidence type="ECO:0000259" key="5">
    <source>
        <dbReference type="PROSITE" id="PS50931"/>
    </source>
</evidence>
<name>A0ABX5DJ48_9VIBR</name>
<organism evidence="6 7">
    <name type="scientific">Vibrio mediterranei</name>
    <dbReference type="NCBI Taxonomy" id="689"/>
    <lineage>
        <taxon>Bacteria</taxon>
        <taxon>Pseudomonadati</taxon>
        <taxon>Pseudomonadota</taxon>
        <taxon>Gammaproteobacteria</taxon>
        <taxon>Vibrionales</taxon>
        <taxon>Vibrionaceae</taxon>
        <taxon>Vibrio</taxon>
    </lineage>
</organism>
<dbReference type="Gene3D" id="3.40.190.290">
    <property type="match status" value="1"/>
</dbReference>
<keyword evidence="3" id="KW-0238">DNA-binding</keyword>
<dbReference type="InterPro" id="IPR036388">
    <property type="entry name" value="WH-like_DNA-bd_sf"/>
</dbReference>
<dbReference type="RefSeq" id="WP_096441613.1">
    <property type="nucleotide sequence ID" value="NZ_NWTN01000001.1"/>
</dbReference>
<dbReference type="SUPFAM" id="SSF46785">
    <property type="entry name" value="Winged helix' DNA-binding domain"/>
    <property type="match status" value="1"/>
</dbReference>
<proteinExistence type="inferred from homology"/>